<protein>
    <submittedName>
        <fullName evidence="3">Membrane integrity-associated transporter subunit PqiC</fullName>
    </submittedName>
</protein>
<sequence length="198" mass="21629">MSRRLVLLAALLTLLTACGRSTPTNYYLLESSLGPVQADGLPAKSLRVAQVNVPEYLDRNGIVSRVDGRTRLIIAEFHAWAEPLGHGVRRVVQETLTPPLLAGGVNVLPSGDESSGDFTLLLDVQRLDGNFDDKAVLEARWSLRNRDDAILGRGIYAAEEMVGGKTYDVLVSAESRLVRRMAEYLSEKLPPLMAGKKS</sequence>
<organism evidence="3 4">
    <name type="scientific">Desulfovibrio porci</name>
    <dbReference type="NCBI Taxonomy" id="2605782"/>
    <lineage>
        <taxon>Bacteria</taxon>
        <taxon>Pseudomonadati</taxon>
        <taxon>Thermodesulfobacteriota</taxon>
        <taxon>Desulfovibrionia</taxon>
        <taxon>Desulfovibrionales</taxon>
        <taxon>Desulfovibrionaceae</taxon>
        <taxon>Desulfovibrio</taxon>
    </lineage>
</organism>
<dbReference type="EMBL" id="VUMH01000006">
    <property type="protein sequence ID" value="MSS27886.1"/>
    <property type="molecule type" value="Genomic_DNA"/>
</dbReference>
<dbReference type="AlphaFoldDB" id="A0A6L5XL34"/>
<dbReference type="InterPro" id="IPR005586">
    <property type="entry name" value="ABC_trans_aux"/>
</dbReference>
<feature type="chain" id="PRO_5027042880" evidence="1">
    <location>
        <begin position="20"/>
        <end position="198"/>
    </location>
</feature>
<comment type="caution">
    <text evidence="3">The sequence shown here is derived from an EMBL/GenBank/DDBJ whole genome shotgun (WGS) entry which is preliminary data.</text>
</comment>
<evidence type="ECO:0000259" key="2">
    <source>
        <dbReference type="Pfam" id="PF03886"/>
    </source>
</evidence>
<gene>
    <name evidence="3" type="ORF">FYJ44_07485</name>
</gene>
<proteinExistence type="predicted"/>
<dbReference type="Gene3D" id="3.40.50.10610">
    <property type="entry name" value="ABC-type transport auxiliary lipoprotein component"/>
    <property type="match status" value="1"/>
</dbReference>
<dbReference type="Pfam" id="PF03886">
    <property type="entry name" value="ABC_trans_aux"/>
    <property type="match status" value="1"/>
</dbReference>
<evidence type="ECO:0000256" key="1">
    <source>
        <dbReference type="SAM" id="SignalP"/>
    </source>
</evidence>
<feature type="signal peptide" evidence="1">
    <location>
        <begin position="1"/>
        <end position="19"/>
    </location>
</feature>
<dbReference type="SUPFAM" id="SSF159594">
    <property type="entry name" value="XCC0632-like"/>
    <property type="match status" value="1"/>
</dbReference>
<feature type="domain" description="ABC-type transport auxiliary lipoprotein component" evidence="2">
    <location>
        <begin position="27"/>
        <end position="183"/>
    </location>
</feature>
<accession>A0A6L5XL34</accession>
<keyword evidence="1" id="KW-0732">Signal</keyword>
<keyword evidence="4" id="KW-1185">Reference proteome</keyword>
<evidence type="ECO:0000313" key="3">
    <source>
        <dbReference type="EMBL" id="MSS27886.1"/>
    </source>
</evidence>
<name>A0A6L5XL34_9BACT</name>
<evidence type="ECO:0000313" key="4">
    <source>
        <dbReference type="Proteomes" id="UP000477488"/>
    </source>
</evidence>
<dbReference type="RefSeq" id="WP_154510775.1">
    <property type="nucleotide sequence ID" value="NZ_JAXELC010000040.1"/>
</dbReference>
<dbReference type="Proteomes" id="UP000477488">
    <property type="component" value="Unassembled WGS sequence"/>
</dbReference>
<reference evidence="3 4" key="1">
    <citation type="submission" date="2019-09" db="EMBL/GenBank/DDBJ databases">
        <title>In-depth cultivation of the pig gut microbiome towards novel bacterial diversity and tailored functional studies.</title>
        <authorList>
            <person name="Wylensek D."/>
            <person name="Hitch T.C.A."/>
            <person name="Clavel T."/>
        </authorList>
    </citation>
    <scope>NUCLEOTIDE SEQUENCE [LARGE SCALE GENOMIC DNA]</scope>
    <source>
        <strain evidence="3 4">PG-178-WT-4</strain>
    </source>
</reference>
<dbReference type="PROSITE" id="PS51257">
    <property type="entry name" value="PROKAR_LIPOPROTEIN"/>
    <property type="match status" value="1"/>
</dbReference>